<keyword evidence="10" id="KW-0092">Biotin</keyword>
<dbReference type="InterPro" id="IPR001882">
    <property type="entry name" value="Biotin_BS"/>
</dbReference>
<dbReference type="Pfam" id="PF08326">
    <property type="entry name" value="ACC_central"/>
    <property type="match status" value="1"/>
</dbReference>
<evidence type="ECO:0000256" key="6">
    <source>
        <dbReference type="ARBA" id="ARBA00022832"/>
    </source>
</evidence>
<dbReference type="Pfam" id="PF02785">
    <property type="entry name" value="Biotin_carb_C"/>
    <property type="match status" value="1"/>
</dbReference>
<dbReference type="InterPro" id="IPR049076">
    <property type="entry name" value="ACCA"/>
</dbReference>
<feature type="region of interest" description="Disordered" evidence="15">
    <location>
        <begin position="196"/>
        <end position="218"/>
    </location>
</feature>
<keyword evidence="3" id="KW-0444">Lipid biosynthesis</keyword>
<dbReference type="OrthoDB" id="14612at2759"/>
<dbReference type="SUPFAM" id="SSF56059">
    <property type="entry name" value="Glutathione synthetase ATP-binding domain-like"/>
    <property type="match status" value="1"/>
</dbReference>
<keyword evidence="5 14" id="KW-0547">Nucleotide-binding</keyword>
<dbReference type="FunFam" id="3.90.226.10:FF:000010">
    <property type="entry name" value="acetyl-CoA carboxylase isoform X2"/>
    <property type="match status" value="1"/>
</dbReference>
<dbReference type="InterPro" id="IPR029045">
    <property type="entry name" value="ClpP/crotonase-like_dom_sf"/>
</dbReference>
<name>A0A0Q9WG93_DROVI</name>
<dbReference type="Pfam" id="PF02786">
    <property type="entry name" value="CPSase_L_D2"/>
    <property type="match status" value="1"/>
</dbReference>
<dbReference type="InterPro" id="IPR013537">
    <property type="entry name" value="AcCoA_COase_cen"/>
</dbReference>
<evidence type="ECO:0000256" key="7">
    <source>
        <dbReference type="ARBA" id="ARBA00022840"/>
    </source>
</evidence>
<keyword evidence="4" id="KW-0436">Ligase</keyword>
<dbReference type="GO" id="GO:0046872">
    <property type="term" value="F:metal ion binding"/>
    <property type="evidence" value="ECO:0007669"/>
    <property type="project" value="InterPro"/>
</dbReference>
<evidence type="ECO:0000256" key="4">
    <source>
        <dbReference type="ARBA" id="ARBA00022598"/>
    </source>
</evidence>
<dbReference type="Gene3D" id="3.90.226.10">
    <property type="entry name" value="2-enoyl-CoA Hydratase, Chain A, domain 1"/>
    <property type="match status" value="2"/>
</dbReference>
<feature type="domain" description="Biotin carboxylation" evidence="18">
    <location>
        <begin position="241"/>
        <end position="737"/>
    </location>
</feature>
<dbReference type="PROSITE" id="PS00867">
    <property type="entry name" value="CPSASE_2"/>
    <property type="match status" value="1"/>
</dbReference>
<dbReference type="GO" id="GO:2001295">
    <property type="term" value="P:malonyl-CoA biosynthetic process"/>
    <property type="evidence" value="ECO:0007669"/>
    <property type="project" value="UniProtKB-UniPathway"/>
</dbReference>
<dbReference type="PROSITE" id="PS00188">
    <property type="entry name" value="BIOTIN"/>
    <property type="match status" value="1"/>
</dbReference>
<dbReference type="GO" id="GO:0004075">
    <property type="term" value="F:biotin carboxylase activity"/>
    <property type="evidence" value="ECO:0007669"/>
    <property type="project" value="UniProtKB-EC"/>
</dbReference>
<feature type="domain" description="CoA carboxyltransferase N-terminal" evidence="19">
    <location>
        <begin position="1690"/>
        <end position="2028"/>
    </location>
</feature>
<dbReference type="EMBL" id="CH940648">
    <property type="protein sequence ID" value="KRF80075.1"/>
    <property type="molecule type" value="Genomic_DNA"/>
</dbReference>
<keyword evidence="11" id="KW-0511">Multifunctional enzyme</keyword>
<evidence type="ECO:0000256" key="12">
    <source>
        <dbReference type="ARBA" id="ARBA00048065"/>
    </source>
</evidence>
<evidence type="ECO:0000256" key="1">
    <source>
        <dbReference type="ARBA" id="ARBA00001953"/>
    </source>
</evidence>
<dbReference type="InterPro" id="IPR011761">
    <property type="entry name" value="ATP-grasp"/>
</dbReference>
<evidence type="ECO:0000259" key="19">
    <source>
        <dbReference type="PROSITE" id="PS50980"/>
    </source>
</evidence>
<keyword evidence="8" id="KW-0443">Lipid metabolism</keyword>
<evidence type="ECO:0000256" key="10">
    <source>
        <dbReference type="ARBA" id="ARBA00023267"/>
    </source>
</evidence>
<evidence type="ECO:0000256" key="13">
    <source>
        <dbReference type="ARBA" id="ARBA00048600"/>
    </source>
</evidence>
<evidence type="ECO:0000256" key="3">
    <source>
        <dbReference type="ARBA" id="ARBA00022516"/>
    </source>
</evidence>
<comment type="pathway">
    <text evidence="2">Lipid metabolism; malonyl-CoA biosynthesis; malonyl-CoA from acetyl-CoA: step 1/1.</text>
</comment>
<comment type="cofactor">
    <cofactor evidence="1">
        <name>biotin</name>
        <dbReference type="ChEBI" id="CHEBI:57586"/>
    </cofactor>
</comment>
<evidence type="ECO:0000256" key="2">
    <source>
        <dbReference type="ARBA" id="ARBA00004956"/>
    </source>
</evidence>
<dbReference type="Pfam" id="PF00289">
    <property type="entry name" value="Biotin_carb_N"/>
    <property type="match status" value="1"/>
</dbReference>
<dbReference type="FunFam" id="2.40.460.10:FF:000001">
    <property type="entry name" value="Acetyl-CoA carboxylase 1"/>
    <property type="match status" value="1"/>
</dbReference>
<dbReference type="SMART" id="SM00878">
    <property type="entry name" value="Biotin_carb_C"/>
    <property type="match status" value="1"/>
</dbReference>
<accession>A0A0Q9WG93</accession>
<feature type="domain" description="CoA carboxyltransferase C-terminal" evidence="20">
    <location>
        <begin position="2032"/>
        <end position="2350"/>
    </location>
</feature>
<protein>
    <submittedName>
        <fullName evidence="21">Uncharacterized protein, isoform B</fullName>
    </submittedName>
</protein>
<evidence type="ECO:0000256" key="15">
    <source>
        <dbReference type="SAM" id="MobiDB-lite"/>
    </source>
</evidence>
<dbReference type="Pfam" id="PF00364">
    <property type="entry name" value="Biotin_lipoyl"/>
    <property type="match status" value="1"/>
</dbReference>
<dbReference type="FunFam" id="3.30.1490.20:FF:000003">
    <property type="entry name" value="acetyl-CoA carboxylase isoform X1"/>
    <property type="match status" value="1"/>
</dbReference>
<dbReference type="GO" id="GO:0003989">
    <property type="term" value="F:acetyl-CoA carboxylase activity"/>
    <property type="evidence" value="ECO:0007669"/>
    <property type="project" value="UniProtKB-EC"/>
</dbReference>
<dbReference type="Gene3D" id="3.30.1490.20">
    <property type="entry name" value="ATP-grasp fold, A domain"/>
    <property type="match status" value="1"/>
</dbReference>
<evidence type="ECO:0000256" key="8">
    <source>
        <dbReference type="ARBA" id="ARBA00023098"/>
    </source>
</evidence>
<dbReference type="InterPro" id="IPR013815">
    <property type="entry name" value="ATP_grasp_subdomain_1"/>
</dbReference>
<dbReference type="SUPFAM" id="SSF51246">
    <property type="entry name" value="Rudiment single hybrid motif"/>
    <property type="match status" value="1"/>
</dbReference>
<dbReference type="Gene3D" id="3.30.470.20">
    <property type="entry name" value="ATP-grasp fold, B domain"/>
    <property type="match status" value="1"/>
</dbReference>
<dbReference type="GO" id="GO:0005524">
    <property type="term" value="F:ATP binding"/>
    <property type="evidence" value="ECO:0007669"/>
    <property type="project" value="UniProtKB-UniRule"/>
</dbReference>
<organism evidence="21 22">
    <name type="scientific">Drosophila virilis</name>
    <name type="common">Fruit fly</name>
    <dbReference type="NCBI Taxonomy" id="7244"/>
    <lineage>
        <taxon>Eukaryota</taxon>
        <taxon>Metazoa</taxon>
        <taxon>Ecdysozoa</taxon>
        <taxon>Arthropoda</taxon>
        <taxon>Hexapoda</taxon>
        <taxon>Insecta</taxon>
        <taxon>Pterygota</taxon>
        <taxon>Neoptera</taxon>
        <taxon>Endopterygota</taxon>
        <taxon>Diptera</taxon>
        <taxon>Brachycera</taxon>
        <taxon>Muscomorpha</taxon>
        <taxon>Ephydroidea</taxon>
        <taxon>Drosophilidae</taxon>
        <taxon>Drosophila</taxon>
    </lineage>
</organism>
<dbReference type="PROSITE" id="PS00866">
    <property type="entry name" value="CPSASE_1"/>
    <property type="match status" value="1"/>
</dbReference>
<comment type="catalytic activity">
    <reaction evidence="13">
        <text>N(6)-biotinyl-L-lysyl-[protein] + hydrogencarbonate + ATP = N(6)-carboxybiotinyl-L-lysyl-[protein] + ADP + phosphate + H(+)</text>
        <dbReference type="Rhea" id="RHEA:13501"/>
        <dbReference type="Rhea" id="RHEA-COMP:10505"/>
        <dbReference type="Rhea" id="RHEA-COMP:10506"/>
        <dbReference type="ChEBI" id="CHEBI:15378"/>
        <dbReference type="ChEBI" id="CHEBI:17544"/>
        <dbReference type="ChEBI" id="CHEBI:30616"/>
        <dbReference type="ChEBI" id="CHEBI:43474"/>
        <dbReference type="ChEBI" id="CHEBI:83144"/>
        <dbReference type="ChEBI" id="CHEBI:83145"/>
        <dbReference type="ChEBI" id="CHEBI:456216"/>
        <dbReference type="EC" id="6.3.4.14"/>
    </reaction>
</comment>
<feature type="region of interest" description="Disordered" evidence="15">
    <location>
        <begin position="35"/>
        <end position="57"/>
    </location>
</feature>
<evidence type="ECO:0000256" key="11">
    <source>
        <dbReference type="ARBA" id="ARBA00023268"/>
    </source>
</evidence>
<dbReference type="SUPFAM" id="SSF52440">
    <property type="entry name" value="PreATP-grasp domain"/>
    <property type="match status" value="1"/>
</dbReference>
<dbReference type="InterPro" id="IPR011053">
    <property type="entry name" value="Single_hybrid_motif"/>
</dbReference>
<dbReference type="InterPro" id="IPR011764">
    <property type="entry name" value="Biotin_carboxylation_dom"/>
</dbReference>
<evidence type="ECO:0000259" key="20">
    <source>
        <dbReference type="PROSITE" id="PS50989"/>
    </source>
</evidence>
<evidence type="ECO:0000259" key="17">
    <source>
        <dbReference type="PROSITE" id="PS50975"/>
    </source>
</evidence>
<evidence type="ECO:0000256" key="9">
    <source>
        <dbReference type="ARBA" id="ARBA00023160"/>
    </source>
</evidence>
<dbReference type="SUPFAM" id="SSF51230">
    <property type="entry name" value="Single hybrid motif"/>
    <property type="match status" value="1"/>
</dbReference>
<evidence type="ECO:0000259" key="16">
    <source>
        <dbReference type="PROSITE" id="PS50968"/>
    </source>
</evidence>
<dbReference type="FunFam" id="3.40.50.20:FF:000005">
    <property type="entry name" value="acetyl-CoA carboxylase isoform X2"/>
    <property type="match status" value="1"/>
</dbReference>
<dbReference type="InterPro" id="IPR016185">
    <property type="entry name" value="PreATP-grasp_dom_sf"/>
</dbReference>
<dbReference type="GO" id="GO:0005739">
    <property type="term" value="C:mitochondrion"/>
    <property type="evidence" value="ECO:0007669"/>
    <property type="project" value="TreeGrafter"/>
</dbReference>
<dbReference type="PANTHER" id="PTHR45728">
    <property type="entry name" value="ACETYL-COA CARBOXYLASE, ISOFORM A"/>
    <property type="match status" value="1"/>
</dbReference>
<feature type="compositionally biased region" description="Low complexity" evidence="15">
    <location>
        <begin position="142"/>
        <end position="154"/>
    </location>
</feature>
<dbReference type="CDD" id="cd06850">
    <property type="entry name" value="biotinyl_domain"/>
    <property type="match status" value="1"/>
</dbReference>
<dbReference type="InterPro" id="IPR011762">
    <property type="entry name" value="COA_CT_N"/>
</dbReference>
<dbReference type="SUPFAM" id="SSF52096">
    <property type="entry name" value="ClpP/crotonase"/>
    <property type="match status" value="2"/>
</dbReference>
<evidence type="ECO:0000313" key="22">
    <source>
        <dbReference type="Proteomes" id="UP000008792"/>
    </source>
</evidence>
<dbReference type="Pfam" id="PF01039">
    <property type="entry name" value="Carboxyl_trans"/>
    <property type="match status" value="1"/>
</dbReference>
<dbReference type="PROSITE" id="PS50975">
    <property type="entry name" value="ATP_GRASP"/>
    <property type="match status" value="1"/>
</dbReference>
<gene>
    <name evidence="21" type="primary">Dvir\GJ20237</name>
    <name evidence="21" type="ORF">Dvir_GJ20237</name>
</gene>
<keyword evidence="7 14" id="KW-0067">ATP-binding</keyword>
<dbReference type="InterPro" id="IPR005479">
    <property type="entry name" value="CPAse_ATP-bd"/>
</dbReference>
<dbReference type="Pfam" id="PF21385">
    <property type="entry name" value="ACCA_BT"/>
    <property type="match status" value="1"/>
</dbReference>
<feature type="domain" description="ATP-grasp" evidence="17">
    <location>
        <begin position="390"/>
        <end position="585"/>
    </location>
</feature>
<evidence type="ECO:0000256" key="5">
    <source>
        <dbReference type="ARBA" id="ARBA00022741"/>
    </source>
</evidence>
<dbReference type="InterPro" id="IPR011763">
    <property type="entry name" value="COA_CT_C"/>
</dbReference>
<keyword evidence="6" id="KW-0276">Fatty acid metabolism</keyword>
<evidence type="ECO:0000313" key="21">
    <source>
        <dbReference type="EMBL" id="KRF80075.1"/>
    </source>
</evidence>
<dbReference type="GO" id="GO:0006633">
    <property type="term" value="P:fatty acid biosynthetic process"/>
    <property type="evidence" value="ECO:0007669"/>
    <property type="project" value="UniProtKB-KW"/>
</dbReference>
<reference evidence="21 22" key="1">
    <citation type="journal article" date="2007" name="Nature">
        <title>Evolution of genes and genomes on the Drosophila phylogeny.</title>
        <authorList>
            <consortium name="Drosophila 12 Genomes Consortium"/>
            <person name="Clark A.G."/>
            <person name="Eisen M.B."/>
            <person name="Smith D.R."/>
            <person name="Bergman C.M."/>
            <person name="Oliver B."/>
            <person name="Markow T.A."/>
            <person name="Kaufman T.C."/>
            <person name="Kellis M."/>
            <person name="Gelbart W."/>
            <person name="Iyer V.N."/>
            <person name="Pollard D.A."/>
            <person name="Sackton T.B."/>
            <person name="Larracuente A.M."/>
            <person name="Singh N.D."/>
            <person name="Abad J.P."/>
            <person name="Abt D.N."/>
            <person name="Adryan B."/>
            <person name="Aguade M."/>
            <person name="Akashi H."/>
            <person name="Anderson W.W."/>
            <person name="Aquadro C.F."/>
            <person name="Ardell D.H."/>
            <person name="Arguello R."/>
            <person name="Artieri C.G."/>
            <person name="Barbash D.A."/>
            <person name="Barker D."/>
            <person name="Barsanti P."/>
            <person name="Batterham P."/>
            <person name="Batzoglou S."/>
            <person name="Begun D."/>
            <person name="Bhutkar A."/>
            <person name="Blanco E."/>
            <person name="Bosak S.A."/>
            <person name="Bradley R.K."/>
            <person name="Brand A.D."/>
            <person name="Brent M.R."/>
            <person name="Brooks A.N."/>
            <person name="Brown R.H."/>
            <person name="Butlin R.K."/>
            <person name="Caggese C."/>
            <person name="Calvi B.R."/>
            <person name="Bernardo de Carvalho A."/>
            <person name="Caspi A."/>
            <person name="Castrezana S."/>
            <person name="Celniker S.E."/>
            <person name="Chang J.L."/>
            <person name="Chapple C."/>
            <person name="Chatterji S."/>
            <person name="Chinwalla A."/>
            <person name="Civetta A."/>
            <person name="Clifton S.W."/>
            <person name="Comeron J.M."/>
            <person name="Costello J.C."/>
            <person name="Coyne J.A."/>
            <person name="Daub J."/>
            <person name="David R.G."/>
            <person name="Delcher A.L."/>
            <person name="Delehaunty K."/>
            <person name="Do C.B."/>
            <person name="Ebling H."/>
            <person name="Edwards K."/>
            <person name="Eickbush T."/>
            <person name="Evans J.D."/>
            <person name="Filipski A."/>
            <person name="Findeiss S."/>
            <person name="Freyhult E."/>
            <person name="Fulton L."/>
            <person name="Fulton R."/>
            <person name="Garcia A.C."/>
            <person name="Gardiner A."/>
            <person name="Garfield D.A."/>
            <person name="Garvin B.E."/>
            <person name="Gibson G."/>
            <person name="Gilbert D."/>
            <person name="Gnerre S."/>
            <person name="Godfrey J."/>
            <person name="Good R."/>
            <person name="Gotea V."/>
            <person name="Gravely B."/>
            <person name="Greenberg A.J."/>
            <person name="Griffiths-Jones S."/>
            <person name="Gross S."/>
            <person name="Guigo R."/>
            <person name="Gustafson E.A."/>
            <person name="Haerty W."/>
            <person name="Hahn M.W."/>
            <person name="Halligan D.L."/>
            <person name="Halpern A.L."/>
            <person name="Halter G.M."/>
            <person name="Han M.V."/>
            <person name="Heger A."/>
            <person name="Hillier L."/>
            <person name="Hinrichs A.S."/>
            <person name="Holmes I."/>
            <person name="Hoskins R.A."/>
            <person name="Hubisz M.J."/>
            <person name="Hultmark D."/>
            <person name="Huntley M.A."/>
            <person name="Jaffe D.B."/>
            <person name="Jagadeeshan S."/>
            <person name="Jeck W.R."/>
            <person name="Johnson J."/>
            <person name="Jones C.D."/>
            <person name="Jordan W.C."/>
            <person name="Karpen G.H."/>
            <person name="Kataoka E."/>
            <person name="Keightley P.D."/>
            <person name="Kheradpour P."/>
            <person name="Kirkness E.F."/>
            <person name="Koerich L.B."/>
            <person name="Kristiansen K."/>
            <person name="Kudrna D."/>
            <person name="Kulathinal R.J."/>
            <person name="Kumar S."/>
            <person name="Kwok R."/>
            <person name="Lander E."/>
            <person name="Langley C.H."/>
            <person name="Lapoint R."/>
            <person name="Lazzaro B.P."/>
            <person name="Lee S.J."/>
            <person name="Levesque L."/>
            <person name="Li R."/>
            <person name="Lin C.F."/>
            <person name="Lin M.F."/>
            <person name="Lindblad-Toh K."/>
            <person name="Llopart A."/>
            <person name="Long M."/>
            <person name="Low L."/>
            <person name="Lozovsky E."/>
            <person name="Lu J."/>
            <person name="Luo M."/>
            <person name="Machado C.A."/>
            <person name="Makalowski W."/>
            <person name="Marzo M."/>
            <person name="Matsuda M."/>
            <person name="Matzkin L."/>
            <person name="McAllister B."/>
            <person name="McBride C.S."/>
            <person name="McKernan B."/>
            <person name="McKernan K."/>
            <person name="Mendez-Lago M."/>
            <person name="Minx P."/>
            <person name="Mollenhauer M.U."/>
            <person name="Montooth K."/>
            <person name="Mount S.M."/>
            <person name="Mu X."/>
            <person name="Myers E."/>
            <person name="Negre B."/>
            <person name="Newfeld S."/>
            <person name="Nielsen R."/>
            <person name="Noor M.A."/>
            <person name="O'Grady P."/>
            <person name="Pachter L."/>
            <person name="Papaceit M."/>
            <person name="Parisi M.J."/>
            <person name="Parisi M."/>
            <person name="Parts L."/>
            <person name="Pedersen J.S."/>
            <person name="Pesole G."/>
            <person name="Phillippy A.M."/>
            <person name="Ponting C.P."/>
            <person name="Pop M."/>
            <person name="Porcelli D."/>
            <person name="Powell J.R."/>
            <person name="Prohaska S."/>
            <person name="Pruitt K."/>
            <person name="Puig M."/>
            <person name="Quesneville H."/>
            <person name="Ram K.R."/>
            <person name="Rand D."/>
            <person name="Rasmussen M.D."/>
            <person name="Reed L.K."/>
            <person name="Reenan R."/>
            <person name="Reily A."/>
            <person name="Remington K.A."/>
            <person name="Rieger T.T."/>
            <person name="Ritchie M.G."/>
            <person name="Robin C."/>
            <person name="Rogers Y.H."/>
            <person name="Rohde C."/>
            <person name="Rozas J."/>
            <person name="Rubenfield M.J."/>
            <person name="Ruiz A."/>
            <person name="Russo S."/>
            <person name="Salzberg S.L."/>
            <person name="Sanchez-Gracia A."/>
            <person name="Saranga D.J."/>
            <person name="Sato H."/>
            <person name="Schaeffer S.W."/>
            <person name="Schatz M.C."/>
            <person name="Schlenke T."/>
            <person name="Schwartz R."/>
            <person name="Segarra C."/>
            <person name="Singh R.S."/>
            <person name="Sirot L."/>
            <person name="Sirota M."/>
            <person name="Sisneros N.B."/>
            <person name="Smith C.D."/>
            <person name="Smith T.F."/>
            <person name="Spieth J."/>
            <person name="Stage D.E."/>
            <person name="Stark A."/>
            <person name="Stephan W."/>
            <person name="Strausberg R.L."/>
            <person name="Strempel S."/>
            <person name="Sturgill D."/>
            <person name="Sutton G."/>
            <person name="Sutton G.G."/>
            <person name="Tao W."/>
            <person name="Teichmann S."/>
            <person name="Tobari Y.N."/>
            <person name="Tomimura Y."/>
            <person name="Tsolas J.M."/>
            <person name="Valente V.L."/>
            <person name="Venter E."/>
            <person name="Venter J.C."/>
            <person name="Vicario S."/>
            <person name="Vieira F.G."/>
            <person name="Vilella A.J."/>
            <person name="Villasante A."/>
            <person name="Walenz B."/>
            <person name="Wang J."/>
            <person name="Wasserman M."/>
            <person name="Watts T."/>
            <person name="Wilson D."/>
            <person name="Wilson R.K."/>
            <person name="Wing R.A."/>
            <person name="Wolfner M.F."/>
            <person name="Wong A."/>
            <person name="Wong G.K."/>
            <person name="Wu C.I."/>
            <person name="Wu G."/>
            <person name="Yamamoto D."/>
            <person name="Yang H.P."/>
            <person name="Yang S.P."/>
            <person name="Yorke J.A."/>
            <person name="Yoshida K."/>
            <person name="Zdobnov E."/>
            <person name="Zhang P."/>
            <person name="Zhang Y."/>
            <person name="Zimin A.V."/>
            <person name="Baldwin J."/>
            <person name="Abdouelleil A."/>
            <person name="Abdulkadir J."/>
            <person name="Abebe A."/>
            <person name="Abera B."/>
            <person name="Abreu J."/>
            <person name="Acer S.C."/>
            <person name="Aftuck L."/>
            <person name="Alexander A."/>
            <person name="An P."/>
            <person name="Anderson E."/>
            <person name="Anderson S."/>
            <person name="Arachi H."/>
            <person name="Azer M."/>
            <person name="Bachantsang P."/>
            <person name="Barry A."/>
            <person name="Bayul T."/>
            <person name="Berlin A."/>
            <person name="Bessette D."/>
            <person name="Bloom T."/>
            <person name="Blye J."/>
            <person name="Boguslavskiy L."/>
            <person name="Bonnet C."/>
            <person name="Boukhgalter B."/>
            <person name="Bourzgui I."/>
            <person name="Brown A."/>
            <person name="Cahill P."/>
            <person name="Channer S."/>
            <person name="Cheshatsang Y."/>
            <person name="Chuda L."/>
            <person name="Citroen M."/>
            <person name="Collymore A."/>
            <person name="Cooke P."/>
            <person name="Costello M."/>
            <person name="D'Aco K."/>
            <person name="Daza R."/>
            <person name="De Haan G."/>
            <person name="DeGray S."/>
            <person name="DeMaso C."/>
            <person name="Dhargay N."/>
            <person name="Dooley K."/>
            <person name="Dooley E."/>
            <person name="Doricent M."/>
            <person name="Dorje P."/>
            <person name="Dorjee K."/>
            <person name="Dupes A."/>
            <person name="Elong R."/>
            <person name="Falk J."/>
            <person name="Farina A."/>
            <person name="Faro S."/>
            <person name="Ferguson D."/>
            <person name="Fisher S."/>
            <person name="Foley C.D."/>
            <person name="Franke A."/>
            <person name="Friedrich D."/>
            <person name="Gadbois L."/>
            <person name="Gearin G."/>
            <person name="Gearin C.R."/>
            <person name="Giannoukos G."/>
            <person name="Goode T."/>
            <person name="Graham J."/>
            <person name="Grandbois E."/>
            <person name="Grewal S."/>
            <person name="Gyaltsen K."/>
            <person name="Hafez N."/>
            <person name="Hagos B."/>
            <person name="Hall J."/>
            <person name="Henson C."/>
            <person name="Hollinger A."/>
            <person name="Honan T."/>
            <person name="Huard M.D."/>
            <person name="Hughes L."/>
            <person name="Hurhula B."/>
            <person name="Husby M.E."/>
            <person name="Kamat A."/>
            <person name="Kanga B."/>
            <person name="Kashin S."/>
            <person name="Khazanovich D."/>
            <person name="Kisner P."/>
            <person name="Lance K."/>
            <person name="Lara M."/>
            <person name="Lee W."/>
            <person name="Lennon N."/>
            <person name="Letendre F."/>
            <person name="LeVine R."/>
            <person name="Lipovsky A."/>
            <person name="Liu X."/>
            <person name="Liu J."/>
            <person name="Liu S."/>
            <person name="Lokyitsang T."/>
            <person name="Lokyitsang Y."/>
            <person name="Lubonja R."/>
            <person name="Lui A."/>
            <person name="MacDonald P."/>
            <person name="Magnisalis V."/>
            <person name="Maru K."/>
            <person name="Matthews C."/>
            <person name="McCusker W."/>
            <person name="McDonough S."/>
            <person name="Mehta T."/>
            <person name="Meldrim J."/>
            <person name="Meneus L."/>
            <person name="Mihai O."/>
            <person name="Mihalev A."/>
            <person name="Mihova T."/>
            <person name="Mittelman R."/>
            <person name="Mlenga V."/>
            <person name="Montmayeur A."/>
            <person name="Mulrain L."/>
            <person name="Navidi A."/>
            <person name="Naylor J."/>
            <person name="Negash T."/>
            <person name="Nguyen T."/>
            <person name="Nguyen N."/>
            <person name="Nicol R."/>
            <person name="Norbu C."/>
            <person name="Norbu N."/>
            <person name="Novod N."/>
            <person name="O'Neill B."/>
            <person name="Osman S."/>
            <person name="Markiewicz E."/>
            <person name="Oyono O.L."/>
            <person name="Patti C."/>
            <person name="Phunkhang P."/>
            <person name="Pierre F."/>
            <person name="Priest M."/>
            <person name="Raghuraman S."/>
            <person name="Rege F."/>
            <person name="Reyes R."/>
            <person name="Rise C."/>
            <person name="Rogov P."/>
            <person name="Ross K."/>
            <person name="Ryan E."/>
            <person name="Settipalli S."/>
            <person name="Shea T."/>
            <person name="Sherpa N."/>
            <person name="Shi L."/>
            <person name="Shih D."/>
            <person name="Sparrow T."/>
            <person name="Spaulding J."/>
            <person name="Stalker J."/>
            <person name="Stange-Thomann N."/>
            <person name="Stavropoulos S."/>
            <person name="Stone C."/>
            <person name="Strader C."/>
            <person name="Tesfaye S."/>
            <person name="Thomson T."/>
            <person name="Thoulutsang Y."/>
            <person name="Thoulutsang D."/>
            <person name="Topham K."/>
            <person name="Topping I."/>
            <person name="Tsamla T."/>
            <person name="Vassiliev H."/>
            <person name="Vo A."/>
            <person name="Wangchuk T."/>
            <person name="Wangdi T."/>
            <person name="Weiand M."/>
            <person name="Wilkinson J."/>
            <person name="Wilson A."/>
            <person name="Yadav S."/>
            <person name="Young G."/>
            <person name="Yu Q."/>
            <person name="Zembek L."/>
            <person name="Zhong D."/>
            <person name="Zimmer A."/>
            <person name="Zwirko Z."/>
            <person name="Jaffe D.B."/>
            <person name="Alvarez P."/>
            <person name="Brockman W."/>
            <person name="Butler J."/>
            <person name="Chin C."/>
            <person name="Gnerre S."/>
            <person name="Grabherr M."/>
            <person name="Kleber M."/>
            <person name="Mauceli E."/>
            <person name="MacCallum I."/>
        </authorList>
    </citation>
    <scope>NUCLEOTIDE SEQUENCE [LARGE SCALE GENOMIC DNA]</scope>
    <source>
        <strain evidence="22">Tucson 15010-1051.87</strain>
    </source>
</reference>
<keyword evidence="22" id="KW-1185">Reference proteome</keyword>
<dbReference type="FunFam" id="3.30.470.20:FF:000005">
    <property type="entry name" value="Acetyl-CoA carboxylase 1"/>
    <property type="match status" value="1"/>
</dbReference>
<dbReference type="FunFam" id="2.40.50.100:FF:000005">
    <property type="entry name" value="Acetyl-CoA carboxylase 1"/>
    <property type="match status" value="1"/>
</dbReference>
<dbReference type="PROSITE" id="PS50979">
    <property type="entry name" value="BC"/>
    <property type="match status" value="1"/>
</dbReference>
<evidence type="ECO:0000256" key="14">
    <source>
        <dbReference type="PROSITE-ProRule" id="PRU00409"/>
    </source>
</evidence>
<dbReference type="Proteomes" id="UP000008792">
    <property type="component" value="Unassembled WGS sequence"/>
</dbReference>
<dbReference type="InterPro" id="IPR000089">
    <property type="entry name" value="Biotin_lipoyl"/>
</dbReference>
<dbReference type="InterPro" id="IPR005481">
    <property type="entry name" value="BC-like_N"/>
</dbReference>
<proteinExistence type="predicted"/>
<feature type="domain" description="Lipoyl-binding" evidence="16">
    <location>
        <begin position="864"/>
        <end position="938"/>
    </location>
</feature>
<dbReference type="InterPro" id="IPR011054">
    <property type="entry name" value="Rudment_hybrid_motif"/>
</dbReference>
<feature type="region of interest" description="Disordered" evidence="15">
    <location>
        <begin position="140"/>
        <end position="163"/>
    </location>
</feature>
<dbReference type="Gene3D" id="3.90.1770.10">
    <property type="entry name" value="PreATP-grasp domain"/>
    <property type="match status" value="1"/>
</dbReference>
<dbReference type="PROSITE" id="PS50989">
    <property type="entry name" value="COA_CT_CTER"/>
    <property type="match status" value="1"/>
</dbReference>
<comment type="catalytic activity">
    <reaction evidence="12">
        <text>hydrogencarbonate + acetyl-CoA + ATP = malonyl-CoA + ADP + phosphate + H(+)</text>
        <dbReference type="Rhea" id="RHEA:11308"/>
        <dbReference type="ChEBI" id="CHEBI:15378"/>
        <dbReference type="ChEBI" id="CHEBI:17544"/>
        <dbReference type="ChEBI" id="CHEBI:30616"/>
        <dbReference type="ChEBI" id="CHEBI:43474"/>
        <dbReference type="ChEBI" id="CHEBI:57288"/>
        <dbReference type="ChEBI" id="CHEBI:57384"/>
        <dbReference type="ChEBI" id="CHEBI:456216"/>
        <dbReference type="EC" id="6.4.1.2"/>
    </reaction>
</comment>
<dbReference type="InterPro" id="IPR034733">
    <property type="entry name" value="AcCoA_carboxyl_beta"/>
</dbReference>
<dbReference type="Gene3D" id="3.40.50.20">
    <property type="match status" value="1"/>
</dbReference>
<dbReference type="Gene3D" id="2.40.460.10">
    <property type="entry name" value="Biotin dependent carboxylase carboxyltransferase"/>
    <property type="match status" value="1"/>
</dbReference>
<evidence type="ECO:0000259" key="18">
    <source>
        <dbReference type="PROSITE" id="PS50979"/>
    </source>
</evidence>
<dbReference type="UniPathway" id="UPA00655">
    <property type="reaction ID" value="UER00711"/>
</dbReference>
<dbReference type="Gene3D" id="2.40.50.100">
    <property type="match status" value="1"/>
</dbReference>
<dbReference type="InterPro" id="IPR005482">
    <property type="entry name" value="Biotin_COase_C"/>
</dbReference>
<keyword evidence="9" id="KW-0275">Fatty acid biosynthesis</keyword>
<dbReference type="PROSITE" id="PS50968">
    <property type="entry name" value="BIOTINYL_LIPOYL"/>
    <property type="match status" value="1"/>
</dbReference>
<dbReference type="KEGG" id="dvi:6626547"/>
<dbReference type="PANTHER" id="PTHR45728:SF3">
    <property type="entry name" value="ACETYL-COA CARBOXYLASE"/>
    <property type="match status" value="1"/>
</dbReference>
<dbReference type="PROSITE" id="PS50980">
    <property type="entry name" value="COA_CT_NTER"/>
    <property type="match status" value="1"/>
</dbReference>
<dbReference type="SMR" id="A0A0Q9WG93"/>
<sequence>MFIAFLITLAFVAYLLNLLFGRLRDRERQIITAIPTNNNNNNNTTNNNNNNNNNNSSVIAATATTSSAISTTTKGSDQQQKQRFPKSCIKKVKFSSESLKSDVDGLCEQLKESVLTDLSNFNNNNNNNNNIDVKYNNKMSEQEATTSAETTQSAPTDGERPSFLVGDEIDEKEAIEAGEAGDEFPQKMQSDVCQNGDIAERRKRLRPSMSRTGLGQDRHQDRDFHIATTEEFVKRFGGTRVINRVLIANNGIAAVKCMRSIRRWSYEMFKNERAVRFVVMVTPEDLKANAEYIKMADHYVPVPGGSNNNNYANVELIVDIALRTQVQAVWAGWGHASENPKLPELLHKEGLVFLGPPERAMWALGDKVASSIVAQTAEIPTLPWSGSDLKAQYSGKKIKISSELFARGCVTNVEQGLAAVAKIGFPVMIKASEGGGGKGIRRVDTTEEFPGLFRQVQAEVPGSPIFVMKLASGARHLEVQLLADQYGNAISLFGRDCSIQRRHQKIIEEAPAIVAQPEVFEDMEKAAVRLAKMVGYVSAGTVEYLYDPEGRYFFLELNPRLQVEHPCTEMVADVNLPACQLQIGMGIPLYRLKDIRLLYGESPWGSSVIDFENPPNKPRPSGHVIAARITSENPDEGFKPSSGTVQELNFRSSKNVWGYFSVAASGGLHEFADSQFGHCFSWGENRQQARENLVIALKELSIRGDFRTTVEYLITLLETNRFLENSIDTAWLDALIAERMQSEKPDILLGVMCGALHIADRHITEAFTSFQTSLEKGQIQAANTLSNVVDVELINGGLRYKVQAAKSGHNSYFLLMNNSFKEIEVHRLSDGGLLISLEGASYTTYMKEEVDRYRIVIGNQTCVFEKENDPSLLRSPSAGKLINMLVEDGAHVAKGQAFAEIEVMKMVMTLTSQEAGTVTFVRRPGAVLDAGSLLGHLELDDPSLVTKAQPCKSQFPQPENAPVPEKLNRVHNTYKAILENTLAGYCLPEPYNAQRLRDIIEKFMQSLRDPSLPLLELQEVIASISGRIPISVEKKIRKLMTLYERNITSVLAQFPSQQIASVIDSHAATLQKRADRDVFFLTTQSIVQLVQRYRNGIRGRMKAAVHELLRQYYDVESQFQHGHYDKCVGLVREHNKDDMLTVVNTIFSHSQVAKKNLLVTLLIDHLWANEPGLTDELANTLSELTSLNRAEHSRVALRSRQVLIAAHQPAYELRHNQMESIFLSAVDMYGHDFHPENLQRLILSETSIFDILHDFFYHSNRAVCNAALEVYVRRAYTSYELTCLQHLELSGGLPLVHFQFLLPTAHPNRLFSRMSSPEGLDQAIATETMGSSFVRTGAIAAFDSFEHFSMYSDEILDLLEDFVSPALVSAKVLEAVEAADSISDSRHSTSINVSLSDPITRANAAEEAKSTEPIHIISVAVRETGEMDDVQMSQIFGNYCMEHNKELFQRRIRRITFAALKKRQFPKFFTYRARDKFEEDRIYRHLEPASAFHLELNRMKTYDLEALPTANQKMHLYLGRAKVSKGQEVTDFRFFIRSIIRHSDLITKEASFEYLQNEGERVLLEAMDELEVAFSHPDAKRTDCNHIFLNFVPTVIMDPAKIEESVTKMIMRYGPRLWKLRVLQAELKMVIRQSPQSPTQAVRLCIANDSGYFLDISMYTEQTEPETGIIKFRAYGDKQGSLHGHPISSPYMTKDFLQQKRFQAQSNGTTYVYDVPDMFRQMTERHWKEFSKARPTVDIRIPDKILLECKELVLEDDNLVELQRLPGENNCGMVAWRIVLATPEYPAGREIIVIANDLTYLIGSFGIKEDVLFAKASQLARKLKVPRIYISVNSGARIGLAEEVKAMFRIAWEDPEEPDKGFKYLYLSTEDYAKVANLNSVRAILIEDEGEQRYKITDIIGKDDGLGVENLRYAGLIAGETSQAYEEIVTIAMVTCRTIGIGSYVVRLGQRVIQIDNSHIILTGYAALNKLLGRKVYASNNQLGGVQIMFNNGVTHKTEAIDLDGVYTILDWLSYIPAYIGCDLPIIMPSDQIDRPVDFMPTKSPYDPRWMLAGRVNPVNANEWENGFFDRDSWNEIMAPWAKTVVTGRARLGGVPVGVIAVETRTVEVEMPADPANLDSEAKTLQQAGQVWYPDSSYKTAQAIKDFGREELPLIVFANWRGFSGGMKDMYEQIVKFGAYIVDGLREYKKPVLIYLPPNAELRGGAWAVLDSLINPRYMETYADPEARGGVLEPEGIVEIKYKEKDLVKTIHRLDHTTIGLKREHDEAVAAGDKVKAAQLDEKIKARIAVLMHVYHTVAVHFADLHDTPERMLEKECISEIVPWRESRRWLYWRLRRLLLEDAYIKKILRAQDNLSVGQAKQMLRRWLVEDKGATEAYLWDKNEEMVSWYQEQTNAESIVSKNISSVRRDAIISTISKMLEDCPDVALDAVVGLCQGLTPVNRGVVVRTLAQMQLNEESSANTQG</sequence>
<dbReference type="InterPro" id="IPR049074">
    <property type="entry name" value="ACCA_BT"/>
</dbReference>